<gene>
    <name evidence="3" type="ORF">THAPSDRAFT_2838</name>
</gene>
<dbReference type="InterPro" id="IPR036020">
    <property type="entry name" value="WW_dom_sf"/>
</dbReference>
<reference evidence="3 4" key="2">
    <citation type="journal article" date="2008" name="Nature">
        <title>The Phaeodactylum genome reveals the evolutionary history of diatom genomes.</title>
        <authorList>
            <person name="Bowler C."/>
            <person name="Allen A.E."/>
            <person name="Badger J.H."/>
            <person name="Grimwood J."/>
            <person name="Jabbari K."/>
            <person name="Kuo A."/>
            <person name="Maheswari U."/>
            <person name="Martens C."/>
            <person name="Maumus F."/>
            <person name="Otillar R.P."/>
            <person name="Rayko E."/>
            <person name="Salamov A."/>
            <person name="Vandepoele K."/>
            <person name="Beszteri B."/>
            <person name="Gruber A."/>
            <person name="Heijde M."/>
            <person name="Katinka M."/>
            <person name="Mock T."/>
            <person name="Valentin K."/>
            <person name="Verret F."/>
            <person name="Berges J.A."/>
            <person name="Brownlee C."/>
            <person name="Cadoret J.P."/>
            <person name="Chiovitti A."/>
            <person name="Choi C.J."/>
            <person name="Coesel S."/>
            <person name="De Martino A."/>
            <person name="Detter J.C."/>
            <person name="Durkin C."/>
            <person name="Falciatore A."/>
            <person name="Fournet J."/>
            <person name="Haruta M."/>
            <person name="Huysman M.J."/>
            <person name="Jenkins B.D."/>
            <person name="Jiroutova K."/>
            <person name="Jorgensen R.E."/>
            <person name="Joubert Y."/>
            <person name="Kaplan A."/>
            <person name="Kroger N."/>
            <person name="Kroth P.G."/>
            <person name="La Roche J."/>
            <person name="Lindquist E."/>
            <person name="Lommer M."/>
            <person name="Martin-Jezequel V."/>
            <person name="Lopez P.J."/>
            <person name="Lucas S."/>
            <person name="Mangogna M."/>
            <person name="McGinnis K."/>
            <person name="Medlin L.K."/>
            <person name="Montsant A."/>
            <person name="Oudot-Le Secq M.P."/>
            <person name="Napoli C."/>
            <person name="Obornik M."/>
            <person name="Parker M.S."/>
            <person name="Petit J.L."/>
            <person name="Porcel B.M."/>
            <person name="Poulsen N."/>
            <person name="Robison M."/>
            <person name="Rychlewski L."/>
            <person name="Rynearson T.A."/>
            <person name="Schmutz J."/>
            <person name="Shapiro H."/>
            <person name="Siaut M."/>
            <person name="Stanley M."/>
            <person name="Sussman M.R."/>
            <person name="Taylor A.R."/>
            <person name="Vardi A."/>
            <person name="von Dassow P."/>
            <person name="Vyverman W."/>
            <person name="Willis A."/>
            <person name="Wyrwicz L.S."/>
            <person name="Rokhsar D.S."/>
            <person name="Weissenbach J."/>
            <person name="Armbrust E.V."/>
            <person name="Green B.R."/>
            <person name="Van de Peer Y."/>
            <person name="Grigoriev I.V."/>
        </authorList>
    </citation>
    <scope>NUCLEOTIDE SEQUENCE [LARGE SCALE GENOMIC DNA]</scope>
    <source>
        <strain evidence="3 4">CCMP1335</strain>
    </source>
</reference>
<accession>B8BVH4</accession>
<dbReference type="SMART" id="SM00456">
    <property type="entry name" value="WW"/>
    <property type="match status" value="1"/>
</dbReference>
<feature type="compositionally biased region" description="Polar residues" evidence="1">
    <location>
        <begin position="1087"/>
        <end position="1102"/>
    </location>
</feature>
<evidence type="ECO:0000259" key="2">
    <source>
        <dbReference type="PROSITE" id="PS50020"/>
    </source>
</evidence>
<evidence type="ECO:0000256" key="1">
    <source>
        <dbReference type="SAM" id="MobiDB-lite"/>
    </source>
</evidence>
<dbReference type="Pfam" id="PF00397">
    <property type="entry name" value="WW"/>
    <property type="match status" value="1"/>
</dbReference>
<feature type="domain" description="WW" evidence="2">
    <location>
        <begin position="1168"/>
        <end position="1202"/>
    </location>
</feature>
<dbReference type="PaxDb" id="35128-Thaps2838"/>
<reference evidence="3 4" key="1">
    <citation type="journal article" date="2004" name="Science">
        <title>The genome of the diatom Thalassiosira pseudonana: ecology, evolution, and metabolism.</title>
        <authorList>
            <person name="Armbrust E.V."/>
            <person name="Berges J.A."/>
            <person name="Bowler C."/>
            <person name="Green B.R."/>
            <person name="Martinez D."/>
            <person name="Putnam N.H."/>
            <person name="Zhou S."/>
            <person name="Allen A.E."/>
            <person name="Apt K.E."/>
            <person name="Bechner M."/>
            <person name="Brzezinski M.A."/>
            <person name="Chaal B.K."/>
            <person name="Chiovitti A."/>
            <person name="Davis A.K."/>
            <person name="Demarest M.S."/>
            <person name="Detter J.C."/>
            <person name="Glavina T."/>
            <person name="Goodstein D."/>
            <person name="Hadi M.Z."/>
            <person name="Hellsten U."/>
            <person name="Hildebrand M."/>
            <person name="Jenkins B.D."/>
            <person name="Jurka J."/>
            <person name="Kapitonov V.V."/>
            <person name="Kroger N."/>
            <person name="Lau W.W."/>
            <person name="Lane T.W."/>
            <person name="Larimer F.W."/>
            <person name="Lippmeier J.C."/>
            <person name="Lucas S."/>
            <person name="Medina M."/>
            <person name="Montsant A."/>
            <person name="Obornik M."/>
            <person name="Parker M.S."/>
            <person name="Palenik B."/>
            <person name="Pazour G.J."/>
            <person name="Richardson P.M."/>
            <person name="Rynearson T.A."/>
            <person name="Saito M.A."/>
            <person name="Schwartz D.C."/>
            <person name="Thamatrakoln K."/>
            <person name="Valentin K."/>
            <person name="Vardi A."/>
            <person name="Wilkerson F.P."/>
            <person name="Rokhsar D.S."/>
        </authorList>
    </citation>
    <scope>NUCLEOTIDE SEQUENCE [LARGE SCALE GENOMIC DNA]</scope>
    <source>
        <strain evidence="3 4">CCMP1335</strain>
    </source>
</reference>
<feature type="compositionally biased region" description="Low complexity" evidence="1">
    <location>
        <begin position="19"/>
        <end position="37"/>
    </location>
</feature>
<dbReference type="eggNOG" id="KOG3768">
    <property type="taxonomic scope" value="Eukaryota"/>
</dbReference>
<dbReference type="InParanoid" id="B8BVH4"/>
<proteinExistence type="predicted"/>
<dbReference type="GO" id="GO:0034472">
    <property type="term" value="P:snRNA 3'-end processing"/>
    <property type="evidence" value="ECO:0000318"/>
    <property type="project" value="GO_Central"/>
</dbReference>
<dbReference type="PANTHER" id="PTHR12957:SF2">
    <property type="entry name" value="INTEGRATOR COMPLEX SUBUNIT 6"/>
    <property type="match status" value="1"/>
</dbReference>
<dbReference type="RefSeq" id="XP_002287492.1">
    <property type="nucleotide sequence ID" value="XM_002287456.1"/>
</dbReference>
<dbReference type="Gene3D" id="2.20.70.10">
    <property type="match status" value="1"/>
</dbReference>
<dbReference type="GeneID" id="7452486"/>
<dbReference type="KEGG" id="tps:THAPSDRAFT_2838"/>
<dbReference type="OMA" id="MPLREFY"/>
<dbReference type="InterPro" id="IPR051113">
    <property type="entry name" value="Integrator_subunit6"/>
</dbReference>
<dbReference type="PANTHER" id="PTHR12957">
    <property type="entry name" value="DEAD/H BOX POLYPEPTIDE 26/DICE1-RELATED"/>
    <property type="match status" value="1"/>
</dbReference>
<dbReference type="CDD" id="cd00201">
    <property type="entry name" value="WW"/>
    <property type="match status" value="1"/>
</dbReference>
<feature type="compositionally biased region" description="Pro residues" evidence="1">
    <location>
        <begin position="1066"/>
        <end position="1075"/>
    </location>
</feature>
<sequence length="1208" mass="132816">MIVVFVVDTSPSMAKPSITNATTTSNNTTATNNNGTTLSSAKGISRLDVAKMSIESLARSMDKRIMEHNRSVLVALSSQNNKMMQDVVGRLENFDDFLLLSTSLQPDALQESSPSVESIVAAAESHAACGAGGRLLVGSVDSLEDNGGSVPSSLMDGNNPNGVMLPHPPDRHDFERELKRLRAAILPKTNRDNQQQNKTPFPEWAGGATGLNAALSHGLGLLSRYRLTRGRIVEHFGMGRLPWFEHQMTKLTKSKAALEDASKAGSRNESPLQPACLVLLTDGECLRLPPQLGGGQLKMQFGKMPLREFYREHIFIYLFVTSAFRWDQRIFVLLIGDMQVQDMHPQLKALCEVTGGAYMKIQSVSALSKLMTKMYPPRPKACSIPDPLKLPNMPASPHPTESTNNLLMKNVFVNGGPICCFESMDANEGIKPSLHRAMLMFAGSCEQTRWILNPTQSENATSTVQQPVWCIPEIFFPSKKLDTLPPRPSQPLLHYSRSYQAVGCPVFDPIYLSIQVTALRQSRIVCSNEMCGNESEQTMSDTNESGAPRTVAGKEHFPVCVRGAGRPTVSGEGDDNILNIGILHVPQIWNRLKELGSNAQKSRAVPSNLSTLTLLPPDPHILIPLLIRIADMELRALKKNKEKGASSRPGATADFIKKSHSVLKAVHVDDQWKSDFRGWLFRLPPYYFPAIRRVLRPFLPPSVLSLLSPDGQESLPLLCFSRTCLEKIKAGEKANKDGNDWLRSIERDLSQRGKAPMVAINAKVGNDLQQKALPLSFGYGQYDPRMSEYSYKSSLRDIPPPWKENINETPVDANGVQLSAMGILGELPSSCLLPYYESRRRWIFGGTGLTTQGLHVEGVNNDGVNTQHYSASHTVEDEPLIALACVGANTVNETSITTMGDFRERLHWSRAPLTGYGGSNATGSSITTAADGSPTYSCDDDYFPMQFFDSKTGEFVDNPQIRARARVMIHFGNPFEEKRGGSIVPEKYASQRPPSHVGENGQPNTPPGSPPHDAYESVEDEGEGEAAFTSKRPASPPRGPRHELSLKRRKSSSEAKSQMEATLKQHPPPPPPPRPLKTGDNLASPYTKGTNAHESSSPQTRPQHPPSKPAQPSPLQSGMAKPAPPKRNNIEELQPPQHQAQPAKTQAPAVSDALNAAQLQNPDVKPQVSLPPGWICAWSKSQKRWYFFNTNTNKSVWEYQNNFEGNSK</sequence>
<dbReference type="AlphaFoldDB" id="B8BVH4"/>
<dbReference type="HOGENOM" id="CLU_298362_0_0_1"/>
<dbReference type="Proteomes" id="UP000001449">
    <property type="component" value="Chromosome 2"/>
</dbReference>
<feature type="region of interest" description="Disordered" evidence="1">
    <location>
        <begin position="17"/>
        <end position="37"/>
    </location>
</feature>
<evidence type="ECO:0000313" key="3">
    <source>
        <dbReference type="EMBL" id="EED94935.1"/>
    </source>
</evidence>
<dbReference type="PROSITE" id="PS50020">
    <property type="entry name" value="WW_DOMAIN_2"/>
    <property type="match status" value="1"/>
</dbReference>
<keyword evidence="4" id="KW-1185">Reference proteome</keyword>
<protein>
    <recommendedName>
        <fullName evidence="2">WW domain-containing protein</fullName>
    </recommendedName>
</protein>
<dbReference type="InterPro" id="IPR001202">
    <property type="entry name" value="WW_dom"/>
</dbReference>
<dbReference type="STRING" id="35128.B8BVH4"/>
<dbReference type="EMBL" id="CM000639">
    <property type="protein sequence ID" value="EED94935.1"/>
    <property type="molecule type" value="Genomic_DNA"/>
</dbReference>
<name>B8BVH4_THAPS</name>
<organism evidence="3 4">
    <name type="scientific">Thalassiosira pseudonana</name>
    <name type="common">Marine diatom</name>
    <name type="synonym">Cyclotella nana</name>
    <dbReference type="NCBI Taxonomy" id="35128"/>
    <lineage>
        <taxon>Eukaryota</taxon>
        <taxon>Sar</taxon>
        <taxon>Stramenopiles</taxon>
        <taxon>Ochrophyta</taxon>
        <taxon>Bacillariophyta</taxon>
        <taxon>Coscinodiscophyceae</taxon>
        <taxon>Thalassiosirophycidae</taxon>
        <taxon>Thalassiosirales</taxon>
        <taxon>Thalassiosiraceae</taxon>
        <taxon>Thalassiosira</taxon>
    </lineage>
</organism>
<feature type="region of interest" description="Disordered" evidence="1">
    <location>
        <begin position="975"/>
        <end position="1170"/>
    </location>
</feature>
<evidence type="ECO:0000313" key="4">
    <source>
        <dbReference type="Proteomes" id="UP000001449"/>
    </source>
</evidence>
<dbReference type="SUPFAM" id="SSF51045">
    <property type="entry name" value="WW domain"/>
    <property type="match status" value="1"/>
</dbReference>
<dbReference type="GO" id="GO:0032039">
    <property type="term" value="C:integrator complex"/>
    <property type="evidence" value="ECO:0000318"/>
    <property type="project" value="GO_Central"/>
</dbReference>
<feature type="compositionally biased region" description="Pro residues" evidence="1">
    <location>
        <begin position="1103"/>
        <end position="1112"/>
    </location>
</feature>